<comment type="caution">
    <text evidence="1">The sequence shown here is derived from an EMBL/GenBank/DDBJ whole genome shotgun (WGS) entry which is preliminary data.</text>
</comment>
<gene>
    <name evidence="1" type="ORF">LCGC14_1338230</name>
</gene>
<dbReference type="EMBL" id="LAZR01008155">
    <property type="protein sequence ID" value="KKM80600.1"/>
    <property type="molecule type" value="Genomic_DNA"/>
</dbReference>
<organism evidence="1">
    <name type="scientific">marine sediment metagenome</name>
    <dbReference type="NCBI Taxonomy" id="412755"/>
    <lineage>
        <taxon>unclassified sequences</taxon>
        <taxon>metagenomes</taxon>
        <taxon>ecological metagenomes</taxon>
    </lineage>
</organism>
<accession>A0A0F9MVD0</accession>
<proteinExistence type="predicted"/>
<evidence type="ECO:0000313" key="1">
    <source>
        <dbReference type="EMBL" id="KKM80600.1"/>
    </source>
</evidence>
<sequence length="83" mass="9264">MPHRVEKAVRQIDSLRRGVKEGQVLKRSVVDLALEGDREGLIQAILDQMKTFQMTFDDEVIEATKAGTLLAEELLGVSQGVER</sequence>
<reference evidence="1" key="1">
    <citation type="journal article" date="2015" name="Nature">
        <title>Complex archaea that bridge the gap between prokaryotes and eukaryotes.</title>
        <authorList>
            <person name="Spang A."/>
            <person name="Saw J.H."/>
            <person name="Jorgensen S.L."/>
            <person name="Zaremba-Niedzwiedzka K."/>
            <person name="Martijn J."/>
            <person name="Lind A.E."/>
            <person name="van Eijk R."/>
            <person name="Schleper C."/>
            <person name="Guy L."/>
            <person name="Ettema T.J."/>
        </authorList>
    </citation>
    <scope>NUCLEOTIDE SEQUENCE</scope>
</reference>
<name>A0A0F9MVD0_9ZZZZ</name>
<dbReference type="AlphaFoldDB" id="A0A0F9MVD0"/>
<protein>
    <submittedName>
        <fullName evidence="1">Uncharacterized protein</fullName>
    </submittedName>
</protein>